<organism evidence="1 2">
    <name type="scientific">Schleiferia thermophila</name>
    <dbReference type="NCBI Taxonomy" id="884107"/>
    <lineage>
        <taxon>Bacteria</taxon>
        <taxon>Pseudomonadati</taxon>
        <taxon>Bacteroidota</taxon>
        <taxon>Flavobacteriia</taxon>
        <taxon>Flavobacteriales</taxon>
        <taxon>Schleiferiaceae</taxon>
        <taxon>Schleiferia</taxon>
    </lineage>
</organism>
<dbReference type="InterPro" id="IPR015946">
    <property type="entry name" value="KH_dom-like_a/b"/>
</dbReference>
<dbReference type="Gene3D" id="3.30.300.20">
    <property type="match status" value="1"/>
</dbReference>
<dbReference type="PANTHER" id="PTHR34352:SF1">
    <property type="entry name" value="PROTEIN YHFA"/>
    <property type="match status" value="1"/>
</dbReference>
<comment type="caution">
    <text evidence="1">The sequence shown here is derived from an EMBL/GenBank/DDBJ whole genome shotgun (WGS) entry which is preliminary data.</text>
</comment>
<reference evidence="1 2" key="1">
    <citation type="submission" date="2018-07" db="EMBL/GenBank/DDBJ databases">
        <title>Genomic Encyclopedia of Type Strains, Phase IV (KMG-IV): sequencing the most valuable type-strain genomes for metagenomic binning, comparative biology and taxonomic classification.</title>
        <authorList>
            <person name="Goeker M."/>
        </authorList>
    </citation>
    <scope>NUCLEOTIDE SEQUENCE [LARGE SCALE GENOMIC DNA]</scope>
    <source>
        <strain evidence="1 2">DSM 21410</strain>
    </source>
</reference>
<evidence type="ECO:0000313" key="1">
    <source>
        <dbReference type="EMBL" id="RCX05027.1"/>
    </source>
</evidence>
<dbReference type="Pfam" id="PF02566">
    <property type="entry name" value="OsmC"/>
    <property type="match status" value="1"/>
</dbReference>
<accession>A0A369AAB0</accession>
<protein>
    <submittedName>
        <fullName evidence="1">Putative redox protein</fullName>
    </submittedName>
</protein>
<dbReference type="SUPFAM" id="SSF82784">
    <property type="entry name" value="OsmC-like"/>
    <property type="match status" value="1"/>
</dbReference>
<dbReference type="Proteomes" id="UP000253517">
    <property type="component" value="Unassembled WGS sequence"/>
</dbReference>
<keyword evidence="2" id="KW-1185">Reference proteome</keyword>
<dbReference type="EMBL" id="QPJS01000001">
    <property type="protein sequence ID" value="RCX05027.1"/>
    <property type="molecule type" value="Genomic_DNA"/>
</dbReference>
<dbReference type="AlphaFoldDB" id="A0A369AAB0"/>
<gene>
    <name evidence="1" type="ORF">DES35_101306</name>
</gene>
<dbReference type="PANTHER" id="PTHR34352">
    <property type="entry name" value="PROTEIN YHFA"/>
    <property type="match status" value="1"/>
</dbReference>
<dbReference type="InterPro" id="IPR003718">
    <property type="entry name" value="OsmC/Ohr_fam"/>
</dbReference>
<name>A0A369AAB0_9FLAO</name>
<dbReference type="InterPro" id="IPR036102">
    <property type="entry name" value="OsmC/Ohrsf"/>
</dbReference>
<sequence length="163" mass="18978">MFDKWILGNLLVLVTIHSEMKHHIHLTWLGDENFEITMPEGQKLLIQTGQSVQWTSAGLRPKPLMLASLAGCTAIDVVMLMKKMRIETREFAIDVTGELTEQHPKYYHQVIIEYTFTGTNLHMEKLTRCVKLSEEKYCGVMHMFRQFAELSIRIHIHNTETQH</sequence>
<proteinExistence type="predicted"/>
<evidence type="ECO:0000313" key="2">
    <source>
        <dbReference type="Proteomes" id="UP000253517"/>
    </source>
</evidence>